<dbReference type="GO" id="GO:0004890">
    <property type="term" value="F:GABA-A receptor activity"/>
    <property type="evidence" value="ECO:0007669"/>
    <property type="project" value="InterPro"/>
</dbReference>
<dbReference type="SUPFAM" id="SSF63712">
    <property type="entry name" value="Nicotinic receptor ligand binding domain-like"/>
    <property type="match status" value="1"/>
</dbReference>
<proteinExistence type="predicted"/>
<dbReference type="GO" id="GO:0097060">
    <property type="term" value="C:synaptic membrane"/>
    <property type="evidence" value="ECO:0007669"/>
    <property type="project" value="UniProtKB-SubCell"/>
</dbReference>
<evidence type="ECO:0000256" key="4">
    <source>
        <dbReference type="ARBA" id="ARBA00034099"/>
    </source>
</evidence>
<name>A0A3Q3AUC6_KRYMA</name>
<evidence type="ECO:0000256" key="3">
    <source>
        <dbReference type="ARBA" id="ARBA00023180"/>
    </source>
</evidence>
<reference evidence="5" key="1">
    <citation type="submission" date="2025-08" db="UniProtKB">
        <authorList>
            <consortium name="Ensembl"/>
        </authorList>
    </citation>
    <scope>IDENTIFICATION</scope>
</reference>
<dbReference type="GO" id="GO:0006821">
    <property type="term" value="P:chloride transport"/>
    <property type="evidence" value="ECO:0007669"/>
    <property type="project" value="InterPro"/>
</dbReference>
<dbReference type="GO" id="GO:0007214">
    <property type="term" value="P:gamma-aminobutyric acid signaling pathway"/>
    <property type="evidence" value="ECO:0007669"/>
    <property type="project" value="InterPro"/>
</dbReference>
<protein>
    <submittedName>
        <fullName evidence="5">Gamma-aminobutyric acid receptor subunit gamma-3-like</fullName>
    </submittedName>
</protein>
<dbReference type="STRING" id="37003.ENSKMAP00000020151"/>
<evidence type="ECO:0000313" key="6">
    <source>
        <dbReference type="Proteomes" id="UP000264800"/>
    </source>
</evidence>
<keyword evidence="2" id="KW-1015">Disulfide bond</keyword>
<dbReference type="OMA" id="ISIVCPI"/>
<dbReference type="GeneTree" id="ENSGT00940000155607"/>
<keyword evidence="6" id="KW-1185">Reference proteome</keyword>
<dbReference type="InterPro" id="IPR005437">
    <property type="entry name" value="GABRG-1/4"/>
</dbReference>
<dbReference type="InterPro" id="IPR036734">
    <property type="entry name" value="Neur_chan_lig-bd_sf"/>
</dbReference>
<dbReference type="GO" id="GO:0005230">
    <property type="term" value="F:extracellular ligand-gated monoatomic ion channel activity"/>
    <property type="evidence" value="ECO:0007669"/>
    <property type="project" value="InterPro"/>
</dbReference>
<dbReference type="Ensembl" id="ENSKMAT00000020418.1">
    <property type="protein sequence ID" value="ENSKMAP00000020151.1"/>
    <property type="gene ID" value="ENSKMAG00000014980.1"/>
</dbReference>
<organism evidence="5 6">
    <name type="scientific">Kryptolebias marmoratus</name>
    <name type="common">Mangrove killifish</name>
    <name type="synonym">Rivulus marmoratus</name>
    <dbReference type="NCBI Taxonomy" id="37003"/>
    <lineage>
        <taxon>Eukaryota</taxon>
        <taxon>Metazoa</taxon>
        <taxon>Chordata</taxon>
        <taxon>Craniata</taxon>
        <taxon>Vertebrata</taxon>
        <taxon>Euteleostomi</taxon>
        <taxon>Actinopterygii</taxon>
        <taxon>Neopterygii</taxon>
        <taxon>Teleostei</taxon>
        <taxon>Neoteleostei</taxon>
        <taxon>Acanthomorphata</taxon>
        <taxon>Ovalentaria</taxon>
        <taxon>Atherinomorphae</taxon>
        <taxon>Cyprinodontiformes</taxon>
        <taxon>Rivulidae</taxon>
        <taxon>Kryptolebias</taxon>
    </lineage>
</organism>
<keyword evidence="1" id="KW-0770">Synapse</keyword>
<dbReference type="AlphaFoldDB" id="A0A3Q3AUC6"/>
<evidence type="ECO:0000313" key="5">
    <source>
        <dbReference type="Ensembl" id="ENSKMAP00000020151.1"/>
    </source>
</evidence>
<evidence type="ECO:0000256" key="1">
    <source>
        <dbReference type="ARBA" id="ARBA00023018"/>
    </source>
</evidence>
<reference evidence="5" key="2">
    <citation type="submission" date="2025-09" db="UniProtKB">
        <authorList>
            <consortium name="Ensembl"/>
        </authorList>
    </citation>
    <scope>IDENTIFICATION</scope>
</reference>
<dbReference type="PRINTS" id="PR01620">
    <property type="entry name" value="GABAARGAMMA"/>
</dbReference>
<evidence type="ECO:0000256" key="2">
    <source>
        <dbReference type="ARBA" id="ARBA00023157"/>
    </source>
</evidence>
<dbReference type="Gene3D" id="2.70.170.10">
    <property type="entry name" value="Neurotransmitter-gated ion-channel ligand-binding domain"/>
    <property type="match status" value="1"/>
</dbReference>
<dbReference type="Proteomes" id="UP000264800">
    <property type="component" value="Unplaced"/>
</dbReference>
<comment type="subcellular location">
    <subcellularLocation>
        <location evidence="4">Synaptic cell membrane</location>
        <topology evidence="4">Multi-pass membrane protein</topology>
    </subcellularLocation>
</comment>
<accession>A0A3Q3AUC6</accession>
<keyword evidence="3" id="KW-0325">Glycoprotein</keyword>
<sequence length="138" mass="15111">MGAEAAAAAAARAGVSVCELRTARAGKMTRRLAVILFTLLLARGARSDLLDYGDDDEDLHDTAVNQMLVPRSHQEDATRILNNLLREYDKTLRPDIGEKPTVIDVGIYVNSIGPVSSIDMVSPPPPLVRRRQTSARRF</sequence>